<feature type="transmembrane region" description="Helical" evidence="10">
    <location>
        <begin position="482"/>
        <end position="501"/>
    </location>
</feature>
<evidence type="ECO:0000256" key="6">
    <source>
        <dbReference type="ARBA" id="ARBA00022741"/>
    </source>
</evidence>
<dbReference type="SUPFAM" id="SSF52540">
    <property type="entry name" value="P-loop containing nucleoside triphosphate hydrolases"/>
    <property type="match status" value="1"/>
</dbReference>
<evidence type="ECO:0000256" key="1">
    <source>
        <dbReference type="ARBA" id="ARBA00004128"/>
    </source>
</evidence>
<feature type="domain" description="ABC transmembrane type-1" evidence="12">
    <location>
        <begin position="356"/>
        <end position="624"/>
    </location>
</feature>
<feature type="transmembrane region" description="Helical" evidence="10">
    <location>
        <begin position="567"/>
        <end position="587"/>
    </location>
</feature>
<evidence type="ECO:0000256" key="10">
    <source>
        <dbReference type="SAM" id="Phobius"/>
    </source>
</evidence>
<keyword evidence="8 10" id="KW-1133">Transmembrane helix</keyword>
<dbReference type="InterPro" id="IPR050173">
    <property type="entry name" value="ABC_transporter_C-like"/>
</dbReference>
<dbReference type="SMART" id="SM00382">
    <property type="entry name" value="AAA"/>
    <property type="match status" value="1"/>
</dbReference>
<proteinExistence type="predicted"/>
<dbReference type="FunFam" id="3.40.50.300:FF:000997">
    <property type="entry name" value="Multidrug resistance-associated protein 1"/>
    <property type="match status" value="1"/>
</dbReference>
<dbReference type="Gene3D" id="3.40.50.300">
    <property type="entry name" value="P-loop containing nucleotide triphosphate hydrolases"/>
    <property type="match status" value="1"/>
</dbReference>
<dbReference type="GO" id="GO:0016887">
    <property type="term" value="F:ATP hydrolysis activity"/>
    <property type="evidence" value="ECO:0007669"/>
    <property type="project" value="InterPro"/>
</dbReference>
<evidence type="ECO:0000259" key="12">
    <source>
        <dbReference type="PROSITE" id="PS50929"/>
    </source>
</evidence>
<dbReference type="CDD" id="cd18595">
    <property type="entry name" value="ABC_6TM_MRP1_2_3_6_D1_like"/>
    <property type="match status" value="1"/>
</dbReference>
<keyword evidence="9 10" id="KW-0472">Membrane</keyword>
<dbReference type="PANTHER" id="PTHR24223:SF443">
    <property type="entry name" value="MULTIDRUG-RESISTANCE LIKE PROTEIN 1, ISOFORM I"/>
    <property type="match status" value="1"/>
</dbReference>
<evidence type="ECO:0000256" key="4">
    <source>
        <dbReference type="ARBA" id="ARBA00022692"/>
    </source>
</evidence>
<evidence type="ECO:0000256" key="9">
    <source>
        <dbReference type="ARBA" id="ARBA00023136"/>
    </source>
</evidence>
<evidence type="ECO:0000313" key="13">
    <source>
        <dbReference type="EMBL" id="KGB36702.1"/>
    </source>
</evidence>
<evidence type="ECO:0000256" key="7">
    <source>
        <dbReference type="ARBA" id="ARBA00022840"/>
    </source>
</evidence>
<keyword evidence="6" id="KW-0547">Nucleotide-binding</keyword>
<dbReference type="PANTHER" id="PTHR24223">
    <property type="entry name" value="ATP-BINDING CASSETTE SUB-FAMILY C"/>
    <property type="match status" value="1"/>
</dbReference>
<feature type="transmembrane region" description="Helical" evidence="10">
    <location>
        <begin position="607"/>
        <end position="629"/>
    </location>
</feature>
<dbReference type="GO" id="GO:0005774">
    <property type="term" value="C:vacuolar membrane"/>
    <property type="evidence" value="ECO:0007669"/>
    <property type="project" value="UniProtKB-SubCell"/>
</dbReference>
<feature type="transmembrane region" description="Helical" evidence="10">
    <location>
        <begin position="984"/>
        <end position="1006"/>
    </location>
</feature>
<sequence length="1319" mass="149508">MLFTTINNTSVIPNNNNNNNNTLPLHSTIRNKENFLNILDYINLLISFIIFILNCNSERRQCLKTNKIINITKKNPNIITDNVNNNNSTINPNDDQDLSEHLTNQMEVNYSDENVEIQNLQAKSPENDCSYLSRITYSWFTSLIIKGFRKPVEFNDIWRLDSQHLSANVSKIFLTNLDKYLIPNKSTNNYLEKRRASMGNNIYHGTNDSSDSEFRRRSAQSILGFGIPQHNKHLYKSGLTNTYPDDINIRRASEGIALLNNNKTSLQINNNDIHLETDLNHKTHQNESLQSIDNRMDSINHDLPSSTIIGFSKDQPTRRSVRIHVGTKPEYIPELSEINTDSASYTPINENVINIFVNPLLLKLLLNFLQNTQSEPIWHGYLYAIAIFIDTSVQSLILQSYFHIVFKLGMNIKTAITAAVYRKSLRLSNKARYQSTTGQIMNLMSSDAQQFVQLMPFINILWSGPFQITIAMVFLWRELGPSVLAGVGVLLLLLPLNVLVARRSKIFQEKKSSCADSRIKFINELMNGIRVLKLYAWEPSFMREIGLIRDQEVKYLRKFTYLQSLSFLWHCTPFFVAISSFGVYILTSDKNILDAQKAFVSLSLFNILRFPLFMFPMIISNLAQCYVSIGRLTKFLAHTELDMESYSKEDTPGIAAVVERGVFGWDPDEEPTLTNISIQFPEGQLTTIMGSVGSGKSSLLHALLGDMENFNGRVNVKGTVAYVPQQPWIYNATLRDNILFHHSYEPIKYQQVLHACNLIPDLDLLPNGDMTEIGDKGINLSGGQKQRVSLARACYADADVYLLDDPLSAVDAHVGLHLLKYVLSRSNGLLASKTCILTTHSPKALPFSDRVGLMSDGQIIELGNYQQLIHSNNSRLSAFLITAIRAESEVQSNSSKELVDCSPENLKKEFLEPSCFLPFESSPVSEHHHKSSTETLSIDNHNVDKSSIIEVSDTEDTVKEQEQKTIQPMSQPEKVLTGRIQFQVFLIYIKNIGLLYSLLVLLFYPFNHLLSLGTNLWLADWSNDAKINQYNLSFNNITSEQFYSQRNYRLSIYALFGTLQVLFAMLSIYTLSIGHLGCVIRLHSRLLSYVLHAPATFFDLVPHGRIVNRFSQDIATLDNPVLVSLNSTLNCNLYVTTSRQLKRLESISLSPIFSHFSETLSGVDSIRAYKLIEIYKTISSTRQDLNNSAVYASIISQRWLAVLLELVGNSVILAVAILSVVAQGYLSAGFSGLVITYALNLNQTLNWLAPWELDCSYLPSNWPEGIIEFINYGTKYRSELNLALKSINFKVDKGEKVSFIFHSTFFYDCIYILLNDQDT</sequence>
<dbReference type="InterPro" id="IPR027417">
    <property type="entry name" value="P-loop_NTPase"/>
</dbReference>
<dbReference type="Pfam" id="PF00664">
    <property type="entry name" value="ABC_membrane"/>
    <property type="match status" value="3"/>
</dbReference>
<dbReference type="Pfam" id="PF00005">
    <property type="entry name" value="ABC_tran"/>
    <property type="match status" value="1"/>
</dbReference>
<dbReference type="Gene3D" id="1.20.1560.10">
    <property type="entry name" value="ABC transporter type 1, transmembrane domain"/>
    <property type="match status" value="3"/>
</dbReference>
<dbReference type="GO" id="GO:0005524">
    <property type="term" value="F:ATP binding"/>
    <property type="evidence" value="ECO:0007669"/>
    <property type="project" value="UniProtKB-KW"/>
</dbReference>
<evidence type="ECO:0000256" key="2">
    <source>
        <dbReference type="ARBA" id="ARBA00022448"/>
    </source>
</evidence>
<evidence type="ECO:0000259" key="11">
    <source>
        <dbReference type="PROSITE" id="PS50893"/>
    </source>
</evidence>
<dbReference type="CDD" id="cd03250">
    <property type="entry name" value="ABCC_MRP_domain1"/>
    <property type="match status" value="1"/>
</dbReference>
<dbReference type="EMBL" id="KL250803">
    <property type="protein sequence ID" value="KGB36702.1"/>
    <property type="molecule type" value="Genomic_DNA"/>
</dbReference>
<gene>
    <name evidence="13" type="ORF">MS3_05017</name>
</gene>
<keyword evidence="7" id="KW-0067">ATP-binding</keyword>
<dbReference type="SUPFAM" id="SSF90123">
    <property type="entry name" value="ABC transporter transmembrane region"/>
    <property type="match status" value="2"/>
</dbReference>
<dbReference type="STRING" id="6185.A0A094ZRB7"/>
<feature type="transmembrane region" description="Helical" evidence="10">
    <location>
        <begin position="1199"/>
        <end position="1218"/>
    </location>
</feature>
<dbReference type="FunFam" id="1.20.1560.10:FF:000020">
    <property type="entry name" value="ABC metal ion transporter"/>
    <property type="match status" value="1"/>
</dbReference>
<dbReference type="InterPro" id="IPR003439">
    <property type="entry name" value="ABC_transporter-like_ATP-bd"/>
</dbReference>
<dbReference type="PROSITE" id="PS50893">
    <property type="entry name" value="ABC_TRANSPORTER_2"/>
    <property type="match status" value="1"/>
</dbReference>
<dbReference type="CDD" id="cd18603">
    <property type="entry name" value="ABC_6TM_MRP1_2_3_6_D2_like"/>
    <property type="match status" value="1"/>
</dbReference>
<protein>
    <submittedName>
        <fullName evidence="13">Canalicular multispecific organic anion transporter 2</fullName>
    </submittedName>
</protein>
<comment type="subcellular location">
    <subcellularLocation>
        <location evidence="1">Vacuole membrane</location>
        <topology evidence="1">Multi-pass membrane protein</topology>
    </subcellularLocation>
</comment>
<feature type="domain" description="ABC transmembrane type-1" evidence="12">
    <location>
        <begin position="1009"/>
        <end position="1250"/>
    </location>
</feature>
<feature type="domain" description="ABC transporter" evidence="11">
    <location>
        <begin position="657"/>
        <end position="881"/>
    </location>
</feature>
<dbReference type="InterPro" id="IPR011527">
    <property type="entry name" value="ABC1_TM_dom"/>
</dbReference>
<accession>A0A094ZRB7</accession>
<evidence type="ECO:0000256" key="5">
    <source>
        <dbReference type="ARBA" id="ARBA00022737"/>
    </source>
</evidence>
<feature type="transmembrane region" description="Helical" evidence="10">
    <location>
        <begin position="1050"/>
        <end position="1071"/>
    </location>
</feature>
<dbReference type="InterPro" id="IPR003593">
    <property type="entry name" value="AAA+_ATPase"/>
</dbReference>
<evidence type="ECO:0000256" key="3">
    <source>
        <dbReference type="ARBA" id="ARBA00022554"/>
    </source>
</evidence>
<dbReference type="InterPro" id="IPR036640">
    <property type="entry name" value="ABC1_TM_sf"/>
</dbReference>
<dbReference type="GO" id="GO:0140359">
    <property type="term" value="F:ABC-type transporter activity"/>
    <property type="evidence" value="ECO:0007669"/>
    <property type="project" value="InterPro"/>
</dbReference>
<name>A0A094ZRB7_SCHHA</name>
<dbReference type="GO" id="GO:0000323">
    <property type="term" value="C:lytic vacuole"/>
    <property type="evidence" value="ECO:0007669"/>
    <property type="project" value="UniProtKB-ARBA"/>
</dbReference>
<organism evidence="13">
    <name type="scientific">Schistosoma haematobium</name>
    <name type="common">Blood fluke</name>
    <dbReference type="NCBI Taxonomy" id="6185"/>
    <lineage>
        <taxon>Eukaryota</taxon>
        <taxon>Metazoa</taxon>
        <taxon>Spiralia</taxon>
        <taxon>Lophotrochozoa</taxon>
        <taxon>Platyhelminthes</taxon>
        <taxon>Trematoda</taxon>
        <taxon>Digenea</taxon>
        <taxon>Strigeidida</taxon>
        <taxon>Schistosomatoidea</taxon>
        <taxon>Schistosomatidae</taxon>
        <taxon>Schistosoma</taxon>
    </lineage>
</organism>
<evidence type="ECO:0000256" key="8">
    <source>
        <dbReference type="ARBA" id="ARBA00022989"/>
    </source>
</evidence>
<keyword evidence="3" id="KW-0926">Vacuole</keyword>
<dbReference type="PROSITE" id="PS50929">
    <property type="entry name" value="ABC_TM1F"/>
    <property type="match status" value="2"/>
</dbReference>
<keyword evidence="2" id="KW-0813">Transport</keyword>
<keyword evidence="4 10" id="KW-0812">Transmembrane</keyword>
<reference evidence="13" key="1">
    <citation type="journal article" date="2012" name="Nat. Genet.">
        <title>Whole-genome sequence of Schistosoma haematobium.</title>
        <authorList>
            <person name="Young N.D."/>
            <person name="Jex A.R."/>
            <person name="Li B."/>
            <person name="Liu S."/>
            <person name="Yang L."/>
            <person name="Xiong Z."/>
            <person name="Li Y."/>
            <person name="Cantacessi C."/>
            <person name="Hall R.S."/>
            <person name="Xu X."/>
            <person name="Chen F."/>
            <person name="Wu X."/>
            <person name="Zerlotini A."/>
            <person name="Oliveira G."/>
            <person name="Hofmann A."/>
            <person name="Zhang G."/>
            <person name="Fang X."/>
            <person name="Kang Y."/>
            <person name="Campbell B.E."/>
            <person name="Loukas A."/>
            <person name="Ranganathan S."/>
            <person name="Rollinson D."/>
            <person name="Rinaldi G."/>
            <person name="Brindley P.J."/>
            <person name="Yang H."/>
            <person name="Wang J."/>
            <person name="Wang J."/>
            <person name="Gasser R.B."/>
        </authorList>
    </citation>
    <scope>NUCLEOTIDE SEQUENCE [LARGE SCALE GENOMIC DNA]</scope>
</reference>
<keyword evidence="5" id="KW-0677">Repeat</keyword>